<organism evidence="1 2">
    <name type="scientific">Taklimakanibacter albus</name>
    <dbReference type="NCBI Taxonomy" id="2800327"/>
    <lineage>
        <taxon>Bacteria</taxon>
        <taxon>Pseudomonadati</taxon>
        <taxon>Pseudomonadota</taxon>
        <taxon>Alphaproteobacteria</taxon>
        <taxon>Hyphomicrobiales</taxon>
        <taxon>Aestuariivirgaceae</taxon>
        <taxon>Taklimakanibacter</taxon>
    </lineage>
</organism>
<sequence length="186" mass="20086">MDLTNDISREPAAAQLRARTRGQHEAVDALYSRYDLGTCGSYGEFLQAQYRAVAAAEKALKAFPALPTWRQRADLVATDLRSLGIPLPVPLSIDLLSSPARAHGLLYVTEGSRLGGRLLLRAVADDLPTRFLEDGHHPGEWRRLLAACDQFANEHTGAIEDMLAGAEAGFHLFAEAAVVTVPGAAR</sequence>
<protein>
    <submittedName>
        <fullName evidence="1">Biliverdin-producing heme oxygenase</fullName>
    </submittedName>
</protein>
<proteinExistence type="predicted"/>
<keyword evidence="2" id="KW-1185">Reference proteome</keyword>
<dbReference type="Proteomes" id="UP000616151">
    <property type="component" value="Unassembled WGS sequence"/>
</dbReference>
<accession>A0ACC5RC86</accession>
<reference evidence="1" key="1">
    <citation type="submission" date="2021-01" db="EMBL/GenBank/DDBJ databases">
        <authorList>
            <person name="Sun Q."/>
        </authorList>
    </citation>
    <scope>NUCLEOTIDE SEQUENCE</scope>
    <source>
        <strain evidence="1">YIM B02566</strain>
    </source>
</reference>
<evidence type="ECO:0000313" key="1">
    <source>
        <dbReference type="EMBL" id="MBK1870316.1"/>
    </source>
</evidence>
<evidence type="ECO:0000313" key="2">
    <source>
        <dbReference type="Proteomes" id="UP000616151"/>
    </source>
</evidence>
<name>A0ACC5RC86_9HYPH</name>
<gene>
    <name evidence="1" type="ORF">JHL16_28390</name>
</gene>
<comment type="caution">
    <text evidence="1">The sequence shown here is derived from an EMBL/GenBank/DDBJ whole genome shotgun (WGS) entry which is preliminary data.</text>
</comment>
<dbReference type="EMBL" id="JAENHL010000008">
    <property type="protein sequence ID" value="MBK1870316.1"/>
    <property type="molecule type" value="Genomic_DNA"/>
</dbReference>